<dbReference type="OrthoDB" id="2880459at2759"/>
<dbReference type="AlphaFoldDB" id="A0A8H6ZRZ9"/>
<gene>
    <name evidence="3" type="ORF">PC9H_007894</name>
</gene>
<accession>A0A8H6ZRZ9</accession>
<dbReference type="Gene3D" id="2.60.40.640">
    <property type="match status" value="1"/>
</dbReference>
<comment type="caution">
    <text evidence="3">The sequence shown here is derived from an EMBL/GenBank/DDBJ whole genome shotgun (WGS) entry which is preliminary data.</text>
</comment>
<dbReference type="GO" id="GO:0005737">
    <property type="term" value="C:cytoplasm"/>
    <property type="evidence" value="ECO:0007669"/>
    <property type="project" value="TreeGrafter"/>
</dbReference>
<dbReference type="InterPro" id="IPR014752">
    <property type="entry name" value="Arrestin-like_C"/>
</dbReference>
<dbReference type="Proteomes" id="UP000623687">
    <property type="component" value="Unassembled WGS sequence"/>
</dbReference>
<evidence type="ECO:0000259" key="2">
    <source>
        <dbReference type="Pfam" id="PF00339"/>
    </source>
</evidence>
<sequence>MPPSHLRLSTLTTLTTRGREPCPSYHSHMMEGVIIEDGQTVDQDAPPNYRPPSTLPPSFTEVRSPPPIGEASRQGSVHQFPQESSAGEKSLALTLWSSASSKKHTPLFFEGDDIEGSVSLKLAKAEYVQAIKIAVRGKLISGSTASAPPMLTFLDFSHTVWDRDMPHPQSLTPTHPQFDGKLSPGEYTWPFSFIFPSGVTLAGCHASHLPHTFLERDLNGNVQYELVLRLVRGKFKPDKKIRTMVAHIPRIVAMPPLPLRQRAYLQNTVLFGPDDDAEGWLTLSPTMVYGKVFNNRPAEVKCVLSISQPLSYARGTVIPCYLKIMSLDSQTLDLLTSSSIDVRLRRSVNFYFGVSKGNKKLTPTQTQTDDIEAAVWRPLPPMRASSSVQSMRQFEGEIHLPKDLQPTSDFSLLTIEYSVVLLPFAVTGFSARNSEPSLAQPVDIVTECAPGPRHIQYLPRAARNSRLKSPTQRGTSDEVDLMTNIGSFNGLLMG</sequence>
<evidence type="ECO:0000256" key="1">
    <source>
        <dbReference type="SAM" id="MobiDB-lite"/>
    </source>
</evidence>
<evidence type="ECO:0000313" key="3">
    <source>
        <dbReference type="EMBL" id="KAF7428665.1"/>
    </source>
</evidence>
<dbReference type="VEuPathDB" id="FungiDB:PC9H_007894"/>
<dbReference type="GeneID" id="59377712"/>
<dbReference type="GO" id="GO:0015031">
    <property type="term" value="P:protein transport"/>
    <property type="evidence" value="ECO:0007669"/>
    <property type="project" value="TreeGrafter"/>
</dbReference>
<dbReference type="PANTHER" id="PTHR11188">
    <property type="entry name" value="ARRESTIN DOMAIN CONTAINING PROTEIN"/>
    <property type="match status" value="1"/>
</dbReference>
<feature type="domain" description="Arrestin-like N-terminal" evidence="2">
    <location>
        <begin position="103"/>
        <end position="245"/>
    </location>
</feature>
<organism evidence="3 4">
    <name type="scientific">Pleurotus ostreatus</name>
    <name type="common">Oyster mushroom</name>
    <name type="synonym">White-rot fungus</name>
    <dbReference type="NCBI Taxonomy" id="5322"/>
    <lineage>
        <taxon>Eukaryota</taxon>
        <taxon>Fungi</taxon>
        <taxon>Dikarya</taxon>
        <taxon>Basidiomycota</taxon>
        <taxon>Agaricomycotina</taxon>
        <taxon>Agaricomycetes</taxon>
        <taxon>Agaricomycetidae</taxon>
        <taxon>Agaricales</taxon>
        <taxon>Pleurotineae</taxon>
        <taxon>Pleurotaceae</taxon>
        <taxon>Pleurotus</taxon>
    </lineage>
</organism>
<dbReference type="EMBL" id="JACETU010000005">
    <property type="protein sequence ID" value="KAF7428665.1"/>
    <property type="molecule type" value="Genomic_DNA"/>
</dbReference>
<keyword evidence="4" id="KW-1185">Reference proteome</keyword>
<reference evidence="3" key="1">
    <citation type="submission" date="2019-07" db="EMBL/GenBank/DDBJ databases">
        <authorList>
            <person name="Palmer J.M."/>
        </authorList>
    </citation>
    <scope>NUCLEOTIDE SEQUENCE</scope>
    <source>
        <strain evidence="3">PC9</strain>
    </source>
</reference>
<evidence type="ECO:0000313" key="4">
    <source>
        <dbReference type="Proteomes" id="UP000623687"/>
    </source>
</evidence>
<dbReference type="Pfam" id="PF00339">
    <property type="entry name" value="Arrestin_N"/>
    <property type="match status" value="1"/>
</dbReference>
<name>A0A8H6ZRZ9_PLEOS</name>
<protein>
    <recommendedName>
        <fullName evidence="2">Arrestin-like N-terminal domain-containing protein</fullName>
    </recommendedName>
</protein>
<dbReference type="InterPro" id="IPR050357">
    <property type="entry name" value="Arrestin_domain-protein"/>
</dbReference>
<proteinExistence type="predicted"/>
<feature type="compositionally biased region" description="Polar residues" evidence="1">
    <location>
        <begin position="73"/>
        <end position="84"/>
    </location>
</feature>
<dbReference type="RefSeq" id="XP_036631037.1">
    <property type="nucleotide sequence ID" value="XM_036777417.1"/>
</dbReference>
<dbReference type="PANTHER" id="PTHR11188:SF17">
    <property type="entry name" value="FI21816P1"/>
    <property type="match status" value="1"/>
</dbReference>
<dbReference type="InterPro" id="IPR011021">
    <property type="entry name" value="Arrestin-like_N"/>
</dbReference>
<feature type="region of interest" description="Disordered" evidence="1">
    <location>
        <begin position="40"/>
        <end position="84"/>
    </location>
</feature>